<dbReference type="EC" id="6.1.1.20" evidence="15"/>
<dbReference type="InterPro" id="IPR045060">
    <property type="entry name" value="Phe-tRNA-ligase_IIc_bsu"/>
</dbReference>
<dbReference type="SUPFAM" id="SSF56037">
    <property type="entry name" value="PheT/TilS domain"/>
    <property type="match status" value="1"/>
</dbReference>
<evidence type="ECO:0000256" key="15">
    <source>
        <dbReference type="HAMAP-Rule" id="MF_00283"/>
    </source>
</evidence>
<feature type="binding site" evidence="15">
    <location>
        <position position="471"/>
    </location>
    <ligand>
        <name>Mg(2+)</name>
        <dbReference type="ChEBI" id="CHEBI:18420"/>
        <note>shared with alpha subunit</note>
    </ligand>
</feature>
<dbReference type="GO" id="GO:0004826">
    <property type="term" value="F:phenylalanine-tRNA ligase activity"/>
    <property type="evidence" value="ECO:0007669"/>
    <property type="project" value="UniProtKB-UniRule"/>
</dbReference>
<dbReference type="CDD" id="cd02796">
    <property type="entry name" value="tRNA_bind_bactPheRS"/>
    <property type="match status" value="1"/>
</dbReference>
<feature type="binding site" evidence="15">
    <location>
        <position position="475"/>
    </location>
    <ligand>
        <name>Mg(2+)</name>
        <dbReference type="ChEBI" id="CHEBI:18420"/>
        <note>shared with alpha subunit</note>
    </ligand>
</feature>
<dbReference type="InterPro" id="IPR005147">
    <property type="entry name" value="tRNA_synthase_B5-dom"/>
</dbReference>
<dbReference type="Gene3D" id="3.30.930.10">
    <property type="entry name" value="Bira Bifunctional Protein, Domain 2"/>
    <property type="match status" value="1"/>
</dbReference>
<dbReference type="Gene3D" id="3.50.40.10">
    <property type="entry name" value="Phenylalanyl-trna Synthetase, Chain B, domain 3"/>
    <property type="match status" value="1"/>
</dbReference>
<dbReference type="InterPro" id="IPR004532">
    <property type="entry name" value="Phe-tRNA-ligase_IIc_bsu_bact"/>
</dbReference>
<dbReference type="Gene3D" id="3.30.56.10">
    <property type="match status" value="2"/>
</dbReference>
<keyword evidence="8 15" id="KW-0547">Nucleotide-binding</keyword>
<keyword evidence="6 15" id="KW-0436">Ligase</keyword>
<dbReference type="GO" id="GO:0000287">
    <property type="term" value="F:magnesium ion binding"/>
    <property type="evidence" value="ECO:0007669"/>
    <property type="project" value="UniProtKB-UniRule"/>
</dbReference>
<dbReference type="RefSeq" id="WP_106090515.1">
    <property type="nucleotide sequence ID" value="NZ_PVNL01000069.1"/>
</dbReference>
<evidence type="ECO:0000256" key="3">
    <source>
        <dbReference type="ARBA" id="ARBA00011209"/>
    </source>
</evidence>
<dbReference type="SUPFAM" id="SSF55681">
    <property type="entry name" value="Class II aaRS and biotin synthetases"/>
    <property type="match status" value="1"/>
</dbReference>
<dbReference type="SUPFAM" id="SSF50249">
    <property type="entry name" value="Nucleic acid-binding proteins"/>
    <property type="match status" value="1"/>
</dbReference>
<sequence length="844" mass="91359">MLLSCTWLSELLGRPLDVSPPFDAGNPFSAVNIAARLTNLGLEVEGVEYFELPKIIVGRVDDVSPHPDAAKLNVVQLFDGARTIQVVCGASNLPPVGGKVAFAPVGAVLPDGLELSERELRGVVSNGMICSETELRIGSDGDGILVLPSDWEPGTLLQDLVPGIRDAVIEISVTPNRPDALGHLGVARDLALALGCELTLPPVSEVTTGEPMPTLVTLEAGDRCPRYLGYALEGCRVGPSPLWLRVRLHRVGLRPRNNVVDVTNFVLFETGQPMHAFDRQRLSGERVVVRQAAAGEPITTLDDTKLELDPDDLVIADAKTPQALAGIMGGEGSMVEAATTRLLLEVAFFEPRAIRRSARRYGLRTDSSHRFERQVDFAAQLELAAARAVSLLQQLSGARCVGHCDARAELPVPAQISLDPDHVGRLLGMDVSASEIARILQGLGVSVDRTNPQAWRCEPPSYRPDLGRDVDLIEEVMRHHGLDELPARHSSSPEELPVLPEDPLRALANALTDGLRACDLHEHVSLAFTAEEHTLPFVSEFQATQLVRPVNPMRSQQGCMRPHLLPGLLDAVAYNLGRHTRPLGLFEVGRVYLWPLTSDDAPDSGNPTDEVDRYLPTEPSRAAAIRAQRVSGDSPTGELARALTRDLSATLARVGLPAQLRAPTQPRPWLHPGVQVGLWIGDREVGVAGELHPDLLAGRDLGEFELGYGELWLEALPPLPTVQFQDVARFPATTRDLSLDLDTRISSAEVLAALTRAAESAAAPGDVQDPPRLANADEPRRPIELLEDYRGAGIESGRHALLLRLNYRAGQRSVTDAEVQALHDKVVAGALEQLTRVDPAARIR</sequence>
<dbReference type="InterPro" id="IPR005121">
    <property type="entry name" value="Fdx_antiC-bd"/>
</dbReference>
<feature type="domain" description="FDX-ACB" evidence="19">
    <location>
        <begin position="728"/>
        <end position="844"/>
    </location>
</feature>
<evidence type="ECO:0000256" key="17">
    <source>
        <dbReference type="SAM" id="MobiDB-lite"/>
    </source>
</evidence>
<evidence type="ECO:0000259" key="19">
    <source>
        <dbReference type="PROSITE" id="PS51447"/>
    </source>
</evidence>
<protein>
    <recommendedName>
        <fullName evidence="15">Phenylalanine--tRNA ligase beta subunit</fullName>
        <ecNumber evidence="15">6.1.1.20</ecNumber>
    </recommendedName>
    <alternativeName>
        <fullName evidence="15">Phenylalanyl-tRNA synthetase beta subunit</fullName>
        <shortName evidence="15">PheRS</shortName>
    </alternativeName>
</protein>
<keyword evidence="13 15" id="KW-0030">Aminoacyl-tRNA synthetase</keyword>
<evidence type="ECO:0000256" key="5">
    <source>
        <dbReference type="ARBA" id="ARBA00022555"/>
    </source>
</evidence>
<dbReference type="InterPro" id="IPR012340">
    <property type="entry name" value="NA-bd_OB-fold"/>
</dbReference>
<dbReference type="HAMAP" id="MF_00283">
    <property type="entry name" value="Phe_tRNA_synth_beta1"/>
    <property type="match status" value="1"/>
</dbReference>
<evidence type="ECO:0000256" key="13">
    <source>
        <dbReference type="ARBA" id="ARBA00023146"/>
    </source>
</evidence>
<evidence type="ECO:0000313" key="21">
    <source>
        <dbReference type="EMBL" id="PRQ06663.1"/>
    </source>
</evidence>
<comment type="subunit">
    <text evidence="3 15">Tetramer of two alpha and two beta subunits.</text>
</comment>
<accession>A0A2S9YNJ7</accession>
<comment type="similarity">
    <text evidence="2 15">Belongs to the phenylalanyl-tRNA synthetase beta subunit family. Type 1 subfamily.</text>
</comment>
<keyword evidence="11 16" id="KW-0694">RNA-binding</keyword>
<dbReference type="InterPro" id="IPR009061">
    <property type="entry name" value="DNA-bd_dom_put_sf"/>
</dbReference>
<dbReference type="PROSITE" id="PS50886">
    <property type="entry name" value="TRBD"/>
    <property type="match status" value="1"/>
</dbReference>
<dbReference type="AlphaFoldDB" id="A0A2S9YNJ7"/>
<dbReference type="Pfam" id="PF17759">
    <property type="entry name" value="tRNA_synthFbeta"/>
    <property type="match status" value="1"/>
</dbReference>
<dbReference type="Gene3D" id="2.40.50.140">
    <property type="entry name" value="Nucleic acid-binding proteins"/>
    <property type="match status" value="1"/>
</dbReference>
<evidence type="ECO:0000256" key="7">
    <source>
        <dbReference type="ARBA" id="ARBA00022723"/>
    </source>
</evidence>
<evidence type="ECO:0000256" key="12">
    <source>
        <dbReference type="ARBA" id="ARBA00022917"/>
    </source>
</evidence>
<comment type="subcellular location">
    <subcellularLocation>
        <location evidence="1 15">Cytoplasm</location>
    </subcellularLocation>
</comment>
<dbReference type="PROSITE" id="PS51483">
    <property type="entry name" value="B5"/>
    <property type="match status" value="1"/>
</dbReference>
<evidence type="ECO:0000256" key="11">
    <source>
        <dbReference type="ARBA" id="ARBA00022884"/>
    </source>
</evidence>
<feature type="binding site" evidence="15">
    <location>
        <position position="474"/>
    </location>
    <ligand>
        <name>Mg(2+)</name>
        <dbReference type="ChEBI" id="CHEBI:18420"/>
        <note>shared with alpha subunit</note>
    </ligand>
</feature>
<comment type="catalytic activity">
    <reaction evidence="14 15">
        <text>tRNA(Phe) + L-phenylalanine + ATP = L-phenylalanyl-tRNA(Phe) + AMP + diphosphate + H(+)</text>
        <dbReference type="Rhea" id="RHEA:19413"/>
        <dbReference type="Rhea" id="RHEA-COMP:9668"/>
        <dbReference type="Rhea" id="RHEA-COMP:9699"/>
        <dbReference type="ChEBI" id="CHEBI:15378"/>
        <dbReference type="ChEBI" id="CHEBI:30616"/>
        <dbReference type="ChEBI" id="CHEBI:33019"/>
        <dbReference type="ChEBI" id="CHEBI:58095"/>
        <dbReference type="ChEBI" id="CHEBI:78442"/>
        <dbReference type="ChEBI" id="CHEBI:78531"/>
        <dbReference type="ChEBI" id="CHEBI:456215"/>
        <dbReference type="EC" id="6.1.1.20"/>
    </reaction>
</comment>
<dbReference type="GO" id="GO:0006432">
    <property type="term" value="P:phenylalanyl-tRNA aminoacylation"/>
    <property type="evidence" value="ECO:0007669"/>
    <property type="project" value="UniProtKB-UniRule"/>
</dbReference>
<evidence type="ECO:0000256" key="14">
    <source>
        <dbReference type="ARBA" id="ARBA00049255"/>
    </source>
</evidence>
<dbReference type="GO" id="GO:0005524">
    <property type="term" value="F:ATP binding"/>
    <property type="evidence" value="ECO:0007669"/>
    <property type="project" value="UniProtKB-UniRule"/>
</dbReference>
<dbReference type="InterPro" id="IPR020825">
    <property type="entry name" value="Phe-tRNA_synthase-like_B3/B4"/>
</dbReference>
<dbReference type="InterPro" id="IPR033714">
    <property type="entry name" value="tRNA_bind_bactPheRS"/>
</dbReference>
<dbReference type="SUPFAM" id="SSF54991">
    <property type="entry name" value="Anticodon-binding domain of PheRS"/>
    <property type="match status" value="1"/>
</dbReference>
<dbReference type="SMART" id="SM00896">
    <property type="entry name" value="FDX-ACB"/>
    <property type="match status" value="1"/>
</dbReference>
<comment type="caution">
    <text evidence="21">The sequence shown here is derived from an EMBL/GenBank/DDBJ whole genome shotgun (WGS) entry which is preliminary data.</text>
</comment>
<dbReference type="GO" id="GO:0009328">
    <property type="term" value="C:phenylalanine-tRNA ligase complex"/>
    <property type="evidence" value="ECO:0007669"/>
    <property type="project" value="TreeGrafter"/>
</dbReference>
<evidence type="ECO:0000256" key="4">
    <source>
        <dbReference type="ARBA" id="ARBA00022490"/>
    </source>
</evidence>
<name>A0A2S9YNJ7_9BACT</name>
<dbReference type="InterPro" id="IPR002547">
    <property type="entry name" value="tRNA-bd_dom"/>
</dbReference>
<organism evidence="21 22">
    <name type="scientific">Enhygromyxa salina</name>
    <dbReference type="NCBI Taxonomy" id="215803"/>
    <lineage>
        <taxon>Bacteria</taxon>
        <taxon>Pseudomonadati</taxon>
        <taxon>Myxococcota</taxon>
        <taxon>Polyangia</taxon>
        <taxon>Nannocystales</taxon>
        <taxon>Nannocystaceae</taxon>
        <taxon>Enhygromyxa</taxon>
    </lineage>
</organism>
<evidence type="ECO:0000313" key="22">
    <source>
        <dbReference type="Proteomes" id="UP000238823"/>
    </source>
</evidence>
<keyword evidence="7 15" id="KW-0479">Metal-binding</keyword>
<dbReference type="SUPFAM" id="SSF46955">
    <property type="entry name" value="Putative DNA-binding domain"/>
    <property type="match status" value="1"/>
</dbReference>
<dbReference type="InterPro" id="IPR005146">
    <property type="entry name" value="B3/B4_tRNA-bd"/>
</dbReference>
<evidence type="ECO:0000256" key="9">
    <source>
        <dbReference type="ARBA" id="ARBA00022840"/>
    </source>
</evidence>
<keyword evidence="9 15" id="KW-0067">ATP-binding</keyword>
<dbReference type="Gene3D" id="3.30.70.380">
    <property type="entry name" value="Ferrodoxin-fold anticodon-binding domain"/>
    <property type="match status" value="1"/>
</dbReference>
<proteinExistence type="inferred from homology"/>
<gene>
    <name evidence="15 21" type="primary">pheT</name>
    <name evidence="21" type="ORF">ENSA7_35390</name>
</gene>
<dbReference type="SMART" id="SM00874">
    <property type="entry name" value="B5"/>
    <property type="match status" value="1"/>
</dbReference>
<dbReference type="Pfam" id="PF03483">
    <property type="entry name" value="B3_4"/>
    <property type="match status" value="1"/>
</dbReference>
<evidence type="ECO:0000256" key="1">
    <source>
        <dbReference type="ARBA" id="ARBA00004496"/>
    </source>
</evidence>
<evidence type="ECO:0000256" key="2">
    <source>
        <dbReference type="ARBA" id="ARBA00008653"/>
    </source>
</evidence>
<reference evidence="21 22" key="1">
    <citation type="submission" date="2018-03" db="EMBL/GenBank/DDBJ databases">
        <title>Draft Genome Sequences of the Obligatory Marine Myxobacteria Enhygromyxa salina SWB007.</title>
        <authorList>
            <person name="Poehlein A."/>
            <person name="Moghaddam J.A."/>
            <person name="Harms H."/>
            <person name="Alanjari M."/>
            <person name="Koenig G.M."/>
            <person name="Daniel R."/>
            <person name="Schaeberle T.F."/>
        </authorList>
    </citation>
    <scope>NUCLEOTIDE SEQUENCE [LARGE SCALE GENOMIC DNA]</scope>
    <source>
        <strain evidence="21 22">SWB007</strain>
    </source>
</reference>
<dbReference type="InterPro" id="IPR045864">
    <property type="entry name" value="aa-tRNA-synth_II/BPL/LPL"/>
</dbReference>
<dbReference type="GO" id="GO:0000049">
    <property type="term" value="F:tRNA binding"/>
    <property type="evidence" value="ECO:0007669"/>
    <property type="project" value="UniProtKB-UniRule"/>
</dbReference>
<keyword evidence="5 16" id="KW-0820">tRNA-binding</keyword>
<dbReference type="Pfam" id="PF03484">
    <property type="entry name" value="B5"/>
    <property type="match status" value="1"/>
</dbReference>
<evidence type="ECO:0000259" key="18">
    <source>
        <dbReference type="PROSITE" id="PS50886"/>
    </source>
</evidence>
<dbReference type="NCBIfam" id="TIGR00472">
    <property type="entry name" value="pheT_bact"/>
    <property type="match status" value="1"/>
</dbReference>
<feature type="domain" description="TRNA-binding" evidence="18">
    <location>
        <begin position="49"/>
        <end position="158"/>
    </location>
</feature>
<dbReference type="EMBL" id="PVNL01000069">
    <property type="protein sequence ID" value="PRQ06663.1"/>
    <property type="molecule type" value="Genomic_DNA"/>
</dbReference>
<keyword evidence="4 15" id="KW-0963">Cytoplasm</keyword>
<comment type="cofactor">
    <cofactor evidence="15">
        <name>Mg(2+)</name>
        <dbReference type="ChEBI" id="CHEBI:18420"/>
    </cofactor>
    <text evidence="15">Binds 2 magnesium ions per tetramer.</text>
</comment>
<dbReference type="PANTHER" id="PTHR10947:SF0">
    <property type="entry name" value="PHENYLALANINE--TRNA LIGASE BETA SUBUNIT"/>
    <property type="match status" value="1"/>
</dbReference>
<keyword evidence="12 15" id="KW-0648">Protein biosynthesis</keyword>
<dbReference type="Pfam" id="PF01588">
    <property type="entry name" value="tRNA_bind"/>
    <property type="match status" value="1"/>
</dbReference>
<evidence type="ECO:0000256" key="10">
    <source>
        <dbReference type="ARBA" id="ARBA00022842"/>
    </source>
</evidence>
<dbReference type="OrthoDB" id="9805455at2"/>
<evidence type="ECO:0000256" key="16">
    <source>
        <dbReference type="PROSITE-ProRule" id="PRU00209"/>
    </source>
</evidence>
<keyword evidence="10 15" id="KW-0460">Magnesium</keyword>
<dbReference type="PANTHER" id="PTHR10947">
    <property type="entry name" value="PHENYLALANYL-TRNA SYNTHETASE BETA CHAIN AND LEUCINE-RICH REPEAT-CONTAINING PROTEIN 47"/>
    <property type="match status" value="1"/>
</dbReference>
<dbReference type="SMART" id="SM00873">
    <property type="entry name" value="B3_4"/>
    <property type="match status" value="1"/>
</dbReference>
<dbReference type="PROSITE" id="PS51447">
    <property type="entry name" value="FDX_ACB"/>
    <property type="match status" value="1"/>
</dbReference>
<dbReference type="Proteomes" id="UP000238823">
    <property type="component" value="Unassembled WGS sequence"/>
</dbReference>
<evidence type="ECO:0000256" key="8">
    <source>
        <dbReference type="ARBA" id="ARBA00022741"/>
    </source>
</evidence>
<evidence type="ECO:0000259" key="20">
    <source>
        <dbReference type="PROSITE" id="PS51483"/>
    </source>
</evidence>
<feature type="binding site" evidence="15">
    <location>
        <position position="465"/>
    </location>
    <ligand>
        <name>Mg(2+)</name>
        <dbReference type="ChEBI" id="CHEBI:18420"/>
        <note>shared with alpha subunit</note>
    </ligand>
</feature>
<evidence type="ECO:0000256" key="6">
    <source>
        <dbReference type="ARBA" id="ARBA00022598"/>
    </source>
</evidence>
<feature type="domain" description="B5" evidence="20">
    <location>
        <begin position="411"/>
        <end position="487"/>
    </location>
</feature>
<feature type="region of interest" description="Disordered" evidence="17">
    <location>
        <begin position="759"/>
        <end position="779"/>
    </location>
</feature>
<dbReference type="InterPro" id="IPR036690">
    <property type="entry name" value="Fdx_antiC-bd_sf"/>
</dbReference>
<dbReference type="InterPro" id="IPR041616">
    <property type="entry name" value="PheRS_beta_core"/>
</dbReference>